<dbReference type="InterPro" id="IPR034291">
    <property type="entry name" value="TMP_synthase"/>
</dbReference>
<keyword evidence="2 9" id="KW-0808">Transferase</keyword>
<gene>
    <name evidence="9" type="primary">thiE</name>
    <name evidence="13" type="ORF">A2310_08070</name>
</gene>
<dbReference type="Pfam" id="PF02581">
    <property type="entry name" value="TMP-TENI"/>
    <property type="match status" value="1"/>
</dbReference>
<dbReference type="GO" id="GO:0004789">
    <property type="term" value="F:thiamine-phosphate diphosphorylase activity"/>
    <property type="evidence" value="ECO:0007669"/>
    <property type="project" value="UniProtKB-UniRule"/>
</dbReference>
<comment type="caution">
    <text evidence="13">The sequence shown here is derived from an EMBL/GenBank/DDBJ whole genome shotgun (WGS) entry which is preliminary data.</text>
</comment>
<dbReference type="Proteomes" id="UP000178417">
    <property type="component" value="Unassembled WGS sequence"/>
</dbReference>
<evidence type="ECO:0000256" key="2">
    <source>
        <dbReference type="ARBA" id="ARBA00022679"/>
    </source>
</evidence>
<evidence type="ECO:0000256" key="6">
    <source>
        <dbReference type="ARBA" id="ARBA00047334"/>
    </source>
</evidence>
<evidence type="ECO:0000256" key="8">
    <source>
        <dbReference type="ARBA" id="ARBA00047883"/>
    </source>
</evidence>
<protein>
    <recommendedName>
        <fullName evidence="9">Thiamine-phosphate synthase</fullName>
        <shortName evidence="9">TP synthase</shortName>
        <shortName evidence="9">TPS</shortName>
        <ecNumber evidence="9">2.5.1.3</ecNumber>
    </recommendedName>
    <alternativeName>
        <fullName evidence="9">Thiamine-phosphate pyrophosphorylase</fullName>
        <shortName evidence="9">TMP pyrophosphorylase</shortName>
        <shortName evidence="9">TMP-PPase</shortName>
    </alternativeName>
</protein>
<feature type="binding site" evidence="9">
    <location>
        <position position="115"/>
    </location>
    <ligand>
        <name>4-amino-2-methyl-5-(diphosphooxymethyl)pyrimidine</name>
        <dbReference type="ChEBI" id="CHEBI:57841"/>
    </ligand>
</feature>
<dbReference type="STRING" id="1802579.A2310_08070"/>
<feature type="domain" description="Thiamine phosphate synthase/TenI" evidence="12">
    <location>
        <begin position="19"/>
        <end position="195"/>
    </location>
</feature>
<dbReference type="PANTHER" id="PTHR20857">
    <property type="entry name" value="THIAMINE-PHOSPHATE PYROPHOSPHORYLASE"/>
    <property type="match status" value="1"/>
</dbReference>
<sequence length="217" mass="23985">MPKRDKLALLEKRVLKTDIYPVITPSFCKGRSPIFVLQEVLAGGAKIVQLRDKQEPERHAQKFREITEKYNALLIINDSVDLALKFNADGVHLGQGDLPLIEAREKAPELIIGVSAHNLKEALFAQENGASYVNLGPIFQTKTKEKLSIFLGVAAIKEIAPCLKIPFTVMGGINKDNIDQVLEAGARRVAMVTGITETENVAETVRFLARKVKTLNK</sequence>
<feature type="binding site" evidence="9">
    <location>
        <position position="78"/>
    </location>
    <ligand>
        <name>Mg(2+)</name>
        <dbReference type="ChEBI" id="CHEBI:18420"/>
    </ligand>
</feature>
<feature type="binding site" evidence="9">
    <location>
        <position position="172"/>
    </location>
    <ligand>
        <name>2-[(2R,5Z)-2-carboxy-4-methylthiazol-5(2H)-ylidene]ethyl phosphate</name>
        <dbReference type="ChEBI" id="CHEBI:62899"/>
    </ligand>
</feature>
<evidence type="ECO:0000256" key="3">
    <source>
        <dbReference type="ARBA" id="ARBA00022723"/>
    </source>
</evidence>
<feature type="binding site" evidence="9">
    <location>
        <begin position="192"/>
        <end position="193"/>
    </location>
    <ligand>
        <name>2-[(2R,5Z)-2-carboxy-4-methylthiazol-5(2H)-ylidene]ethyl phosphate</name>
        <dbReference type="ChEBI" id="CHEBI:62899"/>
    </ligand>
</feature>
<dbReference type="GO" id="GO:0000287">
    <property type="term" value="F:magnesium ion binding"/>
    <property type="evidence" value="ECO:0007669"/>
    <property type="project" value="UniProtKB-UniRule"/>
</dbReference>
<feature type="binding site" evidence="9">
    <location>
        <begin position="49"/>
        <end position="53"/>
    </location>
    <ligand>
        <name>4-amino-2-methyl-5-(diphosphooxymethyl)pyrimidine</name>
        <dbReference type="ChEBI" id="CHEBI:57841"/>
    </ligand>
</feature>
<evidence type="ECO:0000313" key="13">
    <source>
        <dbReference type="EMBL" id="OGC25135.1"/>
    </source>
</evidence>
<organism evidence="13 14">
    <name type="scientific">candidate division WOR-1 bacterium RIFOXYB2_FULL_37_13</name>
    <dbReference type="NCBI Taxonomy" id="1802579"/>
    <lineage>
        <taxon>Bacteria</taxon>
        <taxon>Bacillati</taxon>
        <taxon>Saganbacteria</taxon>
    </lineage>
</organism>
<evidence type="ECO:0000256" key="10">
    <source>
        <dbReference type="RuleBase" id="RU003826"/>
    </source>
</evidence>
<dbReference type="InterPro" id="IPR013785">
    <property type="entry name" value="Aldolase_TIM"/>
</dbReference>
<evidence type="ECO:0000259" key="12">
    <source>
        <dbReference type="Pfam" id="PF02581"/>
    </source>
</evidence>
<dbReference type="GO" id="GO:0009228">
    <property type="term" value="P:thiamine biosynthetic process"/>
    <property type="evidence" value="ECO:0007669"/>
    <property type="project" value="UniProtKB-KW"/>
</dbReference>
<feature type="binding site" evidence="9">
    <location>
        <position position="144"/>
    </location>
    <ligand>
        <name>4-amino-2-methyl-5-(diphosphooxymethyl)pyrimidine</name>
        <dbReference type="ChEBI" id="CHEBI:57841"/>
    </ligand>
</feature>
<comment type="cofactor">
    <cofactor evidence="9">
        <name>Mg(2+)</name>
        <dbReference type="ChEBI" id="CHEBI:18420"/>
    </cofactor>
    <text evidence="9">Binds 1 Mg(2+) ion per subunit.</text>
</comment>
<evidence type="ECO:0000256" key="11">
    <source>
        <dbReference type="RuleBase" id="RU004253"/>
    </source>
</evidence>
<evidence type="ECO:0000313" key="14">
    <source>
        <dbReference type="Proteomes" id="UP000178417"/>
    </source>
</evidence>
<dbReference type="UniPathway" id="UPA00060">
    <property type="reaction ID" value="UER00141"/>
</dbReference>
<dbReference type="NCBIfam" id="TIGR00693">
    <property type="entry name" value="thiE"/>
    <property type="match status" value="1"/>
</dbReference>
<dbReference type="InterPro" id="IPR036206">
    <property type="entry name" value="ThiamineP_synth_sf"/>
</dbReference>
<dbReference type="FunFam" id="3.20.20.70:FF:000096">
    <property type="entry name" value="Thiamine-phosphate synthase"/>
    <property type="match status" value="1"/>
</dbReference>
<dbReference type="HAMAP" id="MF_00097">
    <property type="entry name" value="TMP_synthase"/>
    <property type="match status" value="1"/>
</dbReference>
<feature type="binding site" evidence="9">
    <location>
        <position position="77"/>
    </location>
    <ligand>
        <name>4-amino-2-methyl-5-(diphosphooxymethyl)pyrimidine</name>
        <dbReference type="ChEBI" id="CHEBI:57841"/>
    </ligand>
</feature>
<dbReference type="AlphaFoldDB" id="A0A1F4SXJ0"/>
<feature type="binding site" evidence="9">
    <location>
        <begin position="141"/>
        <end position="143"/>
    </location>
    <ligand>
        <name>2-[(2R,5Z)-2-carboxy-4-methylthiazol-5(2H)-ylidene]ethyl phosphate</name>
        <dbReference type="ChEBI" id="CHEBI:62899"/>
    </ligand>
</feature>
<dbReference type="SUPFAM" id="SSF51391">
    <property type="entry name" value="Thiamin phosphate synthase"/>
    <property type="match status" value="1"/>
</dbReference>
<keyword evidence="5 9" id="KW-0784">Thiamine biosynthesis</keyword>
<dbReference type="CDD" id="cd00564">
    <property type="entry name" value="TMP_TenI"/>
    <property type="match status" value="1"/>
</dbReference>
<dbReference type="PANTHER" id="PTHR20857:SF23">
    <property type="entry name" value="THIAMINE BIOSYNTHETIC BIFUNCTIONAL ENZYME"/>
    <property type="match status" value="1"/>
</dbReference>
<evidence type="ECO:0000256" key="9">
    <source>
        <dbReference type="HAMAP-Rule" id="MF_00097"/>
    </source>
</evidence>
<comment type="pathway">
    <text evidence="1 9 11">Cofactor biosynthesis; thiamine diphosphate biosynthesis; thiamine phosphate from 4-amino-2-methyl-5-diphosphomethylpyrimidine and 4-methyl-5-(2-phosphoethyl)-thiazole: step 1/1.</text>
</comment>
<dbReference type="EC" id="2.5.1.3" evidence="9"/>
<comment type="catalytic activity">
    <reaction evidence="6 9 10">
        <text>4-methyl-5-(2-phosphooxyethyl)-thiazole + 4-amino-2-methyl-5-(diphosphooxymethyl)pyrimidine + H(+) = thiamine phosphate + diphosphate</text>
        <dbReference type="Rhea" id="RHEA:22328"/>
        <dbReference type="ChEBI" id="CHEBI:15378"/>
        <dbReference type="ChEBI" id="CHEBI:33019"/>
        <dbReference type="ChEBI" id="CHEBI:37575"/>
        <dbReference type="ChEBI" id="CHEBI:57841"/>
        <dbReference type="ChEBI" id="CHEBI:58296"/>
        <dbReference type="EC" id="2.5.1.3"/>
    </reaction>
</comment>
<accession>A0A1F4SXJ0</accession>
<evidence type="ECO:0000256" key="1">
    <source>
        <dbReference type="ARBA" id="ARBA00005165"/>
    </source>
</evidence>
<feature type="binding site" evidence="9">
    <location>
        <position position="97"/>
    </location>
    <ligand>
        <name>Mg(2+)</name>
        <dbReference type="ChEBI" id="CHEBI:18420"/>
    </ligand>
</feature>
<keyword evidence="4 9" id="KW-0460">Magnesium</keyword>
<dbReference type="GO" id="GO:0005737">
    <property type="term" value="C:cytoplasm"/>
    <property type="evidence" value="ECO:0007669"/>
    <property type="project" value="TreeGrafter"/>
</dbReference>
<reference evidence="13 14" key="1">
    <citation type="journal article" date="2016" name="Nat. Commun.">
        <title>Thousands of microbial genomes shed light on interconnected biogeochemical processes in an aquifer system.</title>
        <authorList>
            <person name="Anantharaman K."/>
            <person name="Brown C.T."/>
            <person name="Hug L.A."/>
            <person name="Sharon I."/>
            <person name="Castelle C.J."/>
            <person name="Probst A.J."/>
            <person name="Thomas B.C."/>
            <person name="Singh A."/>
            <person name="Wilkins M.J."/>
            <person name="Karaoz U."/>
            <person name="Brodie E.L."/>
            <person name="Williams K.H."/>
            <person name="Hubbard S.S."/>
            <person name="Banfield J.F."/>
        </authorList>
    </citation>
    <scope>NUCLEOTIDE SEQUENCE [LARGE SCALE GENOMIC DNA]</scope>
</reference>
<comment type="similarity">
    <text evidence="9 10">Belongs to the thiamine-phosphate synthase family.</text>
</comment>
<name>A0A1F4SXJ0_UNCSA</name>
<comment type="catalytic activity">
    <reaction evidence="8 9 10">
        <text>2-[(2R,5Z)-2-carboxy-4-methylthiazol-5(2H)-ylidene]ethyl phosphate + 4-amino-2-methyl-5-(diphosphooxymethyl)pyrimidine + 2 H(+) = thiamine phosphate + CO2 + diphosphate</text>
        <dbReference type="Rhea" id="RHEA:47844"/>
        <dbReference type="ChEBI" id="CHEBI:15378"/>
        <dbReference type="ChEBI" id="CHEBI:16526"/>
        <dbReference type="ChEBI" id="CHEBI:33019"/>
        <dbReference type="ChEBI" id="CHEBI:37575"/>
        <dbReference type="ChEBI" id="CHEBI:57841"/>
        <dbReference type="ChEBI" id="CHEBI:62899"/>
        <dbReference type="EC" id="2.5.1.3"/>
    </reaction>
</comment>
<proteinExistence type="inferred from homology"/>
<keyword evidence="3 9" id="KW-0479">Metal-binding</keyword>
<evidence type="ECO:0000256" key="4">
    <source>
        <dbReference type="ARBA" id="ARBA00022842"/>
    </source>
</evidence>
<comment type="function">
    <text evidence="9">Condenses 4-methyl-5-(beta-hydroxyethyl)thiazole monophosphate (THZ-P) and 2-methyl-4-amino-5-hydroxymethyl pyrimidine pyrophosphate (HMP-PP) to form thiamine monophosphate (TMP).</text>
</comment>
<dbReference type="Gene3D" id="3.20.20.70">
    <property type="entry name" value="Aldolase class I"/>
    <property type="match status" value="1"/>
</dbReference>
<dbReference type="EMBL" id="MEUB01000003">
    <property type="protein sequence ID" value="OGC25135.1"/>
    <property type="molecule type" value="Genomic_DNA"/>
</dbReference>
<dbReference type="GO" id="GO:0009229">
    <property type="term" value="P:thiamine diphosphate biosynthetic process"/>
    <property type="evidence" value="ECO:0007669"/>
    <property type="project" value="UniProtKB-UniRule"/>
</dbReference>
<dbReference type="InterPro" id="IPR022998">
    <property type="entry name" value="ThiamineP_synth_TenI"/>
</dbReference>
<comment type="catalytic activity">
    <reaction evidence="7 9 10">
        <text>2-(2-carboxy-4-methylthiazol-5-yl)ethyl phosphate + 4-amino-2-methyl-5-(diphosphooxymethyl)pyrimidine + 2 H(+) = thiamine phosphate + CO2 + diphosphate</text>
        <dbReference type="Rhea" id="RHEA:47848"/>
        <dbReference type="ChEBI" id="CHEBI:15378"/>
        <dbReference type="ChEBI" id="CHEBI:16526"/>
        <dbReference type="ChEBI" id="CHEBI:33019"/>
        <dbReference type="ChEBI" id="CHEBI:37575"/>
        <dbReference type="ChEBI" id="CHEBI:57841"/>
        <dbReference type="ChEBI" id="CHEBI:62890"/>
        <dbReference type="EC" id="2.5.1.3"/>
    </reaction>
</comment>
<evidence type="ECO:0000256" key="5">
    <source>
        <dbReference type="ARBA" id="ARBA00022977"/>
    </source>
</evidence>
<evidence type="ECO:0000256" key="7">
    <source>
        <dbReference type="ARBA" id="ARBA00047851"/>
    </source>
</evidence>